<keyword evidence="2" id="KW-0805">Transcription regulation</keyword>
<dbReference type="Pfam" id="PF00126">
    <property type="entry name" value="HTH_1"/>
    <property type="match status" value="1"/>
</dbReference>
<dbReference type="STRING" id="1036181.SAMN05421756_10894"/>
<dbReference type="RefSeq" id="WP_198410227.1">
    <property type="nucleotide sequence ID" value="NZ_FOFA01000008.1"/>
</dbReference>
<dbReference type="SUPFAM" id="SSF46785">
    <property type="entry name" value="Winged helix' DNA-binding domain"/>
    <property type="match status" value="1"/>
</dbReference>
<feature type="signal peptide" evidence="5">
    <location>
        <begin position="1"/>
        <end position="24"/>
    </location>
</feature>
<dbReference type="EMBL" id="FOFA01000008">
    <property type="protein sequence ID" value="SER04786.1"/>
    <property type="molecule type" value="Genomic_DNA"/>
</dbReference>
<dbReference type="Proteomes" id="UP000198504">
    <property type="component" value="Unassembled WGS sequence"/>
</dbReference>
<keyword evidence="5" id="KW-0732">Signal</keyword>
<evidence type="ECO:0000256" key="1">
    <source>
        <dbReference type="ARBA" id="ARBA00009437"/>
    </source>
</evidence>
<evidence type="ECO:0000256" key="5">
    <source>
        <dbReference type="SAM" id="SignalP"/>
    </source>
</evidence>
<protein>
    <submittedName>
        <fullName evidence="7">DNA-binding transcriptional regulator, LysR family</fullName>
    </submittedName>
</protein>
<reference evidence="8" key="1">
    <citation type="submission" date="2016-10" db="EMBL/GenBank/DDBJ databases">
        <authorList>
            <person name="Varghese N."/>
            <person name="Submissions S."/>
        </authorList>
    </citation>
    <scope>NUCLEOTIDE SEQUENCE [LARGE SCALE GENOMIC DNA]</scope>
    <source>
        <strain evidence="8">CGMCC 4.6856</strain>
    </source>
</reference>
<sequence length="305" mass="32707">MNVSLAGLRAIAALAVHGSMTAAAGTLGYTPSAVSQQIARLERDSRQVLIERRGRTVTLTDAGRIMAESAGRVINELEAMGAQLHANSATVRGEMKVAAFATAARGLLPEAVRELTRRHPELTVQLLEVDSHRSVELLTRGFVDLAIAHDWQGVPLELPDGADARQLGDDVSDVLVPVDHRLAGADTVDFEDLAEDAWLYEPGSVAHDFLLHAYRHAPRQDRFGHMVTEYATQIAMVDAGLGLALVPRMGRGPLPGGVRALTVSSAPVRRIYGVWRVASGPRPALRATLQTLADALRVRQPAAPA</sequence>
<dbReference type="InterPro" id="IPR000847">
    <property type="entry name" value="LysR_HTH_N"/>
</dbReference>
<evidence type="ECO:0000256" key="2">
    <source>
        <dbReference type="ARBA" id="ARBA00023015"/>
    </source>
</evidence>
<evidence type="ECO:0000256" key="4">
    <source>
        <dbReference type="ARBA" id="ARBA00023163"/>
    </source>
</evidence>
<dbReference type="CDD" id="cd08423">
    <property type="entry name" value="PBP2_LTTR_like_6"/>
    <property type="match status" value="1"/>
</dbReference>
<comment type="similarity">
    <text evidence="1">Belongs to the LysR transcriptional regulatory family.</text>
</comment>
<dbReference type="InterPro" id="IPR005119">
    <property type="entry name" value="LysR_subst-bd"/>
</dbReference>
<dbReference type="InterPro" id="IPR036388">
    <property type="entry name" value="WH-like_DNA-bd_sf"/>
</dbReference>
<organism evidence="7 8">
    <name type="scientific">Microlunatus flavus</name>
    <dbReference type="NCBI Taxonomy" id="1036181"/>
    <lineage>
        <taxon>Bacteria</taxon>
        <taxon>Bacillati</taxon>
        <taxon>Actinomycetota</taxon>
        <taxon>Actinomycetes</taxon>
        <taxon>Propionibacteriales</taxon>
        <taxon>Propionibacteriaceae</taxon>
        <taxon>Microlunatus</taxon>
    </lineage>
</organism>
<dbReference type="PROSITE" id="PS50931">
    <property type="entry name" value="HTH_LYSR"/>
    <property type="match status" value="1"/>
</dbReference>
<dbReference type="PANTHER" id="PTHR30346">
    <property type="entry name" value="TRANSCRIPTIONAL DUAL REGULATOR HCAR-RELATED"/>
    <property type="match status" value="1"/>
</dbReference>
<dbReference type="Gene3D" id="3.40.190.10">
    <property type="entry name" value="Periplasmic binding protein-like II"/>
    <property type="match status" value="2"/>
</dbReference>
<feature type="chain" id="PRO_5038946617" evidence="5">
    <location>
        <begin position="25"/>
        <end position="305"/>
    </location>
</feature>
<dbReference type="InterPro" id="IPR036390">
    <property type="entry name" value="WH_DNA-bd_sf"/>
</dbReference>
<keyword evidence="4" id="KW-0804">Transcription</keyword>
<evidence type="ECO:0000259" key="6">
    <source>
        <dbReference type="PROSITE" id="PS50931"/>
    </source>
</evidence>
<accession>A0A1H9L063</accession>
<dbReference type="Pfam" id="PF03466">
    <property type="entry name" value="LysR_substrate"/>
    <property type="match status" value="1"/>
</dbReference>
<evidence type="ECO:0000313" key="8">
    <source>
        <dbReference type="Proteomes" id="UP000198504"/>
    </source>
</evidence>
<name>A0A1H9L063_9ACTN</name>
<evidence type="ECO:0000313" key="7">
    <source>
        <dbReference type="EMBL" id="SER04786.1"/>
    </source>
</evidence>
<dbReference type="PANTHER" id="PTHR30346:SF29">
    <property type="entry name" value="LYSR SUBSTRATE-BINDING"/>
    <property type="match status" value="1"/>
</dbReference>
<proteinExistence type="inferred from homology"/>
<dbReference type="GO" id="GO:0003677">
    <property type="term" value="F:DNA binding"/>
    <property type="evidence" value="ECO:0007669"/>
    <property type="project" value="UniProtKB-KW"/>
</dbReference>
<dbReference type="AlphaFoldDB" id="A0A1H9L063"/>
<keyword evidence="3 7" id="KW-0238">DNA-binding</keyword>
<feature type="domain" description="HTH lysR-type" evidence="6">
    <location>
        <begin position="1"/>
        <end position="60"/>
    </location>
</feature>
<gene>
    <name evidence="7" type="ORF">SAMN05421756_10894</name>
</gene>
<dbReference type="GO" id="GO:0032993">
    <property type="term" value="C:protein-DNA complex"/>
    <property type="evidence" value="ECO:0007669"/>
    <property type="project" value="TreeGrafter"/>
</dbReference>
<dbReference type="GO" id="GO:0003700">
    <property type="term" value="F:DNA-binding transcription factor activity"/>
    <property type="evidence" value="ECO:0007669"/>
    <property type="project" value="InterPro"/>
</dbReference>
<dbReference type="Gene3D" id="1.10.10.10">
    <property type="entry name" value="Winged helix-like DNA-binding domain superfamily/Winged helix DNA-binding domain"/>
    <property type="match status" value="1"/>
</dbReference>
<evidence type="ECO:0000256" key="3">
    <source>
        <dbReference type="ARBA" id="ARBA00023125"/>
    </source>
</evidence>
<dbReference type="SUPFAM" id="SSF53850">
    <property type="entry name" value="Periplasmic binding protein-like II"/>
    <property type="match status" value="1"/>
</dbReference>
<keyword evidence="8" id="KW-1185">Reference proteome</keyword>